<keyword evidence="5" id="KW-0539">Nucleus</keyword>
<dbReference type="OMA" id="YEAHIMQ"/>
<evidence type="ECO:0000256" key="5">
    <source>
        <dbReference type="ARBA" id="ARBA00023242"/>
    </source>
</evidence>
<feature type="compositionally biased region" description="Basic and acidic residues" evidence="7">
    <location>
        <begin position="144"/>
        <end position="153"/>
    </location>
</feature>
<protein>
    <recommendedName>
        <fullName evidence="8">BHLH domain-containing protein</fullName>
    </recommendedName>
</protein>
<evidence type="ECO:0000256" key="1">
    <source>
        <dbReference type="ARBA" id="ARBA00004123"/>
    </source>
</evidence>
<keyword evidence="10" id="KW-1185">Reference proteome</keyword>
<dbReference type="InterPro" id="IPR036638">
    <property type="entry name" value="HLH_DNA-bd_sf"/>
</dbReference>
<dbReference type="OrthoDB" id="690068at2759"/>
<dbReference type="GO" id="GO:0003700">
    <property type="term" value="F:DNA-binding transcription factor activity"/>
    <property type="evidence" value="ECO:0007669"/>
    <property type="project" value="TreeGrafter"/>
</dbReference>
<dbReference type="GO" id="GO:0006351">
    <property type="term" value="P:DNA-templated transcription"/>
    <property type="evidence" value="ECO:0007669"/>
    <property type="project" value="UniProtKB-ARBA"/>
</dbReference>
<dbReference type="InterPro" id="IPR011598">
    <property type="entry name" value="bHLH_dom"/>
</dbReference>
<keyword evidence="3" id="KW-0238">DNA-binding</keyword>
<dbReference type="PROSITE" id="PS50888">
    <property type="entry name" value="BHLH"/>
    <property type="match status" value="1"/>
</dbReference>
<keyword evidence="2" id="KW-0805">Transcription regulation</keyword>
<dbReference type="CDD" id="cd18919">
    <property type="entry name" value="bHLH_AtBPE_like"/>
    <property type="match status" value="1"/>
</dbReference>
<proteinExistence type="predicted"/>
<dbReference type="FunFam" id="4.10.280.10:FF:000058">
    <property type="entry name" value="transcription factor BEE 3-like"/>
    <property type="match status" value="1"/>
</dbReference>
<feature type="domain" description="BHLH" evidence="8">
    <location>
        <begin position="165"/>
        <end position="215"/>
    </location>
</feature>
<evidence type="ECO:0000256" key="2">
    <source>
        <dbReference type="ARBA" id="ARBA00023015"/>
    </source>
</evidence>
<comment type="function">
    <text evidence="6">Positive regulator of brassinosteroid signaling.</text>
</comment>
<comment type="caution">
    <text evidence="9">The sequence shown here is derived from an EMBL/GenBank/DDBJ whole genome shotgun (WGS) entry which is preliminary data.</text>
</comment>
<feature type="region of interest" description="Disordered" evidence="7">
    <location>
        <begin position="121"/>
        <end position="153"/>
    </location>
</feature>
<dbReference type="SMART" id="SM00353">
    <property type="entry name" value="HLH"/>
    <property type="match status" value="1"/>
</dbReference>
<dbReference type="Proteomes" id="UP000655225">
    <property type="component" value="Unassembled WGS sequence"/>
</dbReference>
<evidence type="ECO:0000313" key="9">
    <source>
        <dbReference type="EMBL" id="KAF8388779.1"/>
    </source>
</evidence>
<keyword evidence="4" id="KW-0804">Transcription</keyword>
<evidence type="ECO:0000256" key="6">
    <source>
        <dbReference type="ARBA" id="ARBA00055372"/>
    </source>
</evidence>
<dbReference type="AlphaFoldDB" id="A0A834YHK3"/>
<dbReference type="GO" id="GO:0046983">
    <property type="term" value="F:protein dimerization activity"/>
    <property type="evidence" value="ECO:0007669"/>
    <property type="project" value="InterPro"/>
</dbReference>
<evidence type="ECO:0000256" key="3">
    <source>
        <dbReference type="ARBA" id="ARBA00023125"/>
    </source>
</evidence>
<dbReference type="GO" id="GO:0003677">
    <property type="term" value="F:DNA binding"/>
    <property type="evidence" value="ECO:0007669"/>
    <property type="project" value="UniProtKB-KW"/>
</dbReference>
<dbReference type="GO" id="GO:0005634">
    <property type="term" value="C:nucleus"/>
    <property type="evidence" value="ECO:0007669"/>
    <property type="project" value="UniProtKB-SubCell"/>
</dbReference>
<name>A0A834YHK3_TETSI</name>
<evidence type="ECO:0000313" key="10">
    <source>
        <dbReference type="Proteomes" id="UP000655225"/>
    </source>
</evidence>
<comment type="subcellular location">
    <subcellularLocation>
        <location evidence="1">Nucleus</location>
    </subcellularLocation>
</comment>
<evidence type="ECO:0000259" key="8">
    <source>
        <dbReference type="PROSITE" id="PS50888"/>
    </source>
</evidence>
<reference evidence="9 10" key="1">
    <citation type="submission" date="2020-04" db="EMBL/GenBank/DDBJ databases">
        <title>Plant Genome Project.</title>
        <authorList>
            <person name="Zhang R.-G."/>
        </authorList>
    </citation>
    <scope>NUCLEOTIDE SEQUENCE [LARGE SCALE GENOMIC DNA]</scope>
    <source>
        <strain evidence="9">YNK0</strain>
        <tissue evidence="9">Leaf</tissue>
    </source>
</reference>
<dbReference type="SUPFAM" id="SSF47459">
    <property type="entry name" value="HLH, helix-loop-helix DNA-binding domain"/>
    <property type="match status" value="1"/>
</dbReference>
<dbReference type="EMBL" id="JABCRI010000019">
    <property type="protein sequence ID" value="KAF8388779.1"/>
    <property type="molecule type" value="Genomic_DNA"/>
</dbReference>
<gene>
    <name evidence="9" type="ORF">HHK36_025459</name>
</gene>
<dbReference type="InterPro" id="IPR024097">
    <property type="entry name" value="bHLH_ZIP_TF"/>
</dbReference>
<evidence type="ECO:0000256" key="4">
    <source>
        <dbReference type="ARBA" id="ARBA00023163"/>
    </source>
</evidence>
<dbReference type="Pfam" id="PF00010">
    <property type="entry name" value="HLH"/>
    <property type="match status" value="1"/>
</dbReference>
<dbReference type="PANTHER" id="PTHR12565:SF367">
    <property type="entry name" value="TRANSCRIPTION FACTOR BHLH75"/>
    <property type="match status" value="1"/>
</dbReference>
<dbReference type="PANTHER" id="PTHR12565">
    <property type="entry name" value="STEROL REGULATORY ELEMENT-BINDING PROTEIN"/>
    <property type="match status" value="1"/>
</dbReference>
<accession>A0A834YHK3</accession>
<organism evidence="9 10">
    <name type="scientific">Tetracentron sinense</name>
    <name type="common">Spur-leaf</name>
    <dbReference type="NCBI Taxonomy" id="13715"/>
    <lineage>
        <taxon>Eukaryota</taxon>
        <taxon>Viridiplantae</taxon>
        <taxon>Streptophyta</taxon>
        <taxon>Embryophyta</taxon>
        <taxon>Tracheophyta</taxon>
        <taxon>Spermatophyta</taxon>
        <taxon>Magnoliopsida</taxon>
        <taxon>Trochodendrales</taxon>
        <taxon>Trochodendraceae</taxon>
        <taxon>Tetracentron</taxon>
    </lineage>
</organism>
<dbReference type="Gene3D" id="4.10.280.10">
    <property type="entry name" value="Helix-loop-helix DNA-binding domain"/>
    <property type="match status" value="1"/>
</dbReference>
<evidence type="ECO:0000256" key="7">
    <source>
        <dbReference type="SAM" id="MobiDB-lite"/>
    </source>
</evidence>
<sequence length="277" mass="30723">MAAYGGDLQSFKLPLPFLEMDSNMELITQFAELNPSVLGNSNFSIQNFMDFSNDNFLAQYQLEFPVNFTDNLPGLFHSDGPNAMPIVHPGASAGDVCHGSKKRNAIAITESSSINSYPLVSETGLGGDNKTKRKNSLGGGKRGRNNEKEVEKPKGVVHVRARRGQATDSHSLAERVRRGKINEKLKCLQDIVPGCYKTMGMAVMLDEIINYVQSLQNQVEFLSMNLTTASSFYDYNSEMEATKEIMQGTNAYEAKEMERLMTEGYGGLTCFHSTWPF</sequence>